<evidence type="ECO:0000313" key="2">
    <source>
        <dbReference type="Proteomes" id="UP001470230"/>
    </source>
</evidence>
<keyword evidence="2" id="KW-1185">Reference proteome</keyword>
<dbReference type="EMBL" id="JAPFFF010000003">
    <property type="protein sequence ID" value="KAK8895103.1"/>
    <property type="molecule type" value="Genomic_DNA"/>
</dbReference>
<protein>
    <recommendedName>
        <fullName evidence="3">Initiator binding domain-containing protein</fullName>
    </recommendedName>
</protein>
<organism evidence="1 2">
    <name type="scientific">Tritrichomonas musculus</name>
    <dbReference type="NCBI Taxonomy" id="1915356"/>
    <lineage>
        <taxon>Eukaryota</taxon>
        <taxon>Metamonada</taxon>
        <taxon>Parabasalia</taxon>
        <taxon>Tritrichomonadida</taxon>
        <taxon>Tritrichomonadidae</taxon>
        <taxon>Tritrichomonas</taxon>
    </lineage>
</organism>
<dbReference type="Proteomes" id="UP001470230">
    <property type="component" value="Unassembled WGS sequence"/>
</dbReference>
<evidence type="ECO:0008006" key="3">
    <source>
        <dbReference type="Google" id="ProtNLM"/>
    </source>
</evidence>
<sequence>MLQREMVTKCLIEFFSTNTFFFDALTTINDITAKKVCTYLHISNQLLKNSLLKANIRLNIRDLQSFAKGIDKTMLQQPPVYIIYQKSVIENFFLDDRYLELLLPMNENHFDFKAMINTRFIEPITKTRLNLISSFDKLTDYKFWDFILDLVDEEKHAEIIQNTWDLLPQCIKKLTDDEKFLINNELSVAFLHGTVTFPLPGISSPLLHGYFNFSGRKPETGYLSHDNLLNRNNKIPKEKTKEVMDWLQHNNPLYKDFTPLTFENIHFRINPSSAPMGSAINMAMIPNSSGITNDGGDVFIRLKKQDGTLAG</sequence>
<gene>
    <name evidence="1" type="ORF">M9Y10_023545</name>
</gene>
<evidence type="ECO:0000313" key="1">
    <source>
        <dbReference type="EMBL" id="KAK8895103.1"/>
    </source>
</evidence>
<comment type="caution">
    <text evidence="1">The sequence shown here is derived from an EMBL/GenBank/DDBJ whole genome shotgun (WGS) entry which is preliminary data.</text>
</comment>
<reference evidence="1 2" key="1">
    <citation type="submission" date="2024-04" db="EMBL/GenBank/DDBJ databases">
        <title>Tritrichomonas musculus Genome.</title>
        <authorList>
            <person name="Alves-Ferreira E."/>
            <person name="Grigg M."/>
            <person name="Lorenzi H."/>
            <person name="Galac M."/>
        </authorList>
    </citation>
    <scope>NUCLEOTIDE SEQUENCE [LARGE SCALE GENOMIC DNA]</scope>
    <source>
        <strain evidence="1 2">EAF2021</strain>
    </source>
</reference>
<name>A0ABR2KVF2_9EUKA</name>
<proteinExistence type="predicted"/>
<accession>A0ABR2KVF2</accession>